<reference evidence="7" key="1">
    <citation type="submission" date="2019-07" db="EMBL/GenBank/DDBJ databases">
        <authorList>
            <person name="Dittberner H."/>
        </authorList>
    </citation>
    <scope>NUCLEOTIDE SEQUENCE [LARGE SCALE GENOMIC DNA]</scope>
</reference>
<organism evidence="7 8">
    <name type="scientific">Arabis nemorensis</name>
    <dbReference type="NCBI Taxonomy" id="586526"/>
    <lineage>
        <taxon>Eukaryota</taxon>
        <taxon>Viridiplantae</taxon>
        <taxon>Streptophyta</taxon>
        <taxon>Embryophyta</taxon>
        <taxon>Tracheophyta</taxon>
        <taxon>Spermatophyta</taxon>
        <taxon>Magnoliopsida</taxon>
        <taxon>eudicotyledons</taxon>
        <taxon>Gunneridae</taxon>
        <taxon>Pentapetalae</taxon>
        <taxon>rosids</taxon>
        <taxon>malvids</taxon>
        <taxon>Brassicales</taxon>
        <taxon>Brassicaceae</taxon>
        <taxon>Arabideae</taxon>
        <taxon>Arabis</taxon>
    </lineage>
</organism>
<evidence type="ECO:0000256" key="3">
    <source>
        <dbReference type="ARBA" id="ARBA00023125"/>
    </source>
</evidence>
<comment type="caution">
    <text evidence="7">The sequence shown here is derived from an EMBL/GenBank/DDBJ whole genome shotgun (WGS) entry which is preliminary data.</text>
</comment>
<keyword evidence="3" id="KW-0238">DNA-binding</keyword>
<dbReference type="AlphaFoldDB" id="A0A565CSB6"/>
<keyword evidence="4" id="KW-0804">Transcription</keyword>
<feature type="domain" description="MBD" evidence="6">
    <location>
        <begin position="32"/>
        <end position="102"/>
    </location>
</feature>
<evidence type="ECO:0000259" key="6">
    <source>
        <dbReference type="PROSITE" id="PS50982"/>
    </source>
</evidence>
<dbReference type="Proteomes" id="UP000489600">
    <property type="component" value="Unassembled WGS sequence"/>
</dbReference>
<dbReference type="PANTHER" id="PTHR12396">
    <property type="entry name" value="METHYL-CPG BINDING PROTEIN, MBD"/>
    <property type="match status" value="1"/>
</dbReference>
<dbReference type="PANTHER" id="PTHR12396:SF38">
    <property type="entry name" value="METHYL-CPG-BINDING DOMAIN-CONTAINING PROTEIN 7"/>
    <property type="match status" value="1"/>
</dbReference>
<evidence type="ECO:0000313" key="7">
    <source>
        <dbReference type="EMBL" id="VVB16640.1"/>
    </source>
</evidence>
<keyword evidence="8" id="KW-1185">Reference proteome</keyword>
<dbReference type="OrthoDB" id="10072024at2759"/>
<dbReference type="SUPFAM" id="SSF54171">
    <property type="entry name" value="DNA-binding domain"/>
    <property type="match status" value="2"/>
</dbReference>
<dbReference type="InterPro" id="IPR016177">
    <property type="entry name" value="DNA-bd_dom_sf"/>
</dbReference>
<dbReference type="GO" id="GO:0005634">
    <property type="term" value="C:nucleus"/>
    <property type="evidence" value="ECO:0007669"/>
    <property type="project" value="UniProtKB-SubCell"/>
</dbReference>
<sequence>MQTRSSSSASAELVPLGVQFPASHRHEAQLQIVDPTSFRGKLPPGWSVVNKSRSSSPTSNGSVYTYYVERRTGKRFRSLVSVERYLNESGNHTDQQPLMLLQYHRVNSKDFNLPAGWIVEKKPRRNSTHIDRTYIEPGTGNKFRSMAAVERYLQATGNSTLDSISMERSERLSLTGIQTEVIDQNPPEKVKWVLTGPDGNMFTANMSGSDVSSSVKQKWSEAFVSLIQDRS</sequence>
<evidence type="ECO:0000256" key="4">
    <source>
        <dbReference type="ARBA" id="ARBA00023163"/>
    </source>
</evidence>
<proteinExistence type="predicted"/>
<dbReference type="Gene3D" id="3.30.890.10">
    <property type="entry name" value="Methyl-cpg-binding Protein 2, Chain A"/>
    <property type="match status" value="2"/>
</dbReference>
<accession>A0A565CSB6</accession>
<feature type="domain" description="MBD" evidence="6">
    <location>
        <begin position="103"/>
        <end position="173"/>
    </location>
</feature>
<protein>
    <recommendedName>
        <fullName evidence="6">MBD domain-containing protein</fullName>
    </recommendedName>
</protein>
<name>A0A565CSB6_9BRAS</name>
<dbReference type="Pfam" id="PF01429">
    <property type="entry name" value="MBD"/>
    <property type="match status" value="2"/>
</dbReference>
<evidence type="ECO:0000256" key="1">
    <source>
        <dbReference type="ARBA" id="ARBA00004123"/>
    </source>
</evidence>
<dbReference type="EMBL" id="CABITT030000008">
    <property type="protein sequence ID" value="VVB16640.1"/>
    <property type="molecule type" value="Genomic_DNA"/>
</dbReference>
<gene>
    <name evidence="7" type="ORF">ANE_LOCUS27084</name>
</gene>
<evidence type="ECO:0000313" key="8">
    <source>
        <dbReference type="Proteomes" id="UP000489600"/>
    </source>
</evidence>
<keyword evidence="2" id="KW-0805">Transcription regulation</keyword>
<keyword evidence="5" id="KW-0539">Nucleus</keyword>
<dbReference type="GO" id="GO:0003677">
    <property type="term" value="F:DNA binding"/>
    <property type="evidence" value="ECO:0007669"/>
    <property type="project" value="UniProtKB-KW"/>
</dbReference>
<dbReference type="PROSITE" id="PS50982">
    <property type="entry name" value="MBD"/>
    <property type="match status" value="2"/>
</dbReference>
<dbReference type="InterPro" id="IPR001739">
    <property type="entry name" value="Methyl_CpG_DNA-bd"/>
</dbReference>
<evidence type="ECO:0000256" key="2">
    <source>
        <dbReference type="ARBA" id="ARBA00023015"/>
    </source>
</evidence>
<evidence type="ECO:0000256" key="5">
    <source>
        <dbReference type="ARBA" id="ARBA00023242"/>
    </source>
</evidence>
<comment type="subcellular location">
    <subcellularLocation>
        <location evidence="1">Nucleus</location>
    </subcellularLocation>
</comment>